<dbReference type="GO" id="GO:0008270">
    <property type="term" value="F:zinc ion binding"/>
    <property type="evidence" value="ECO:0007669"/>
    <property type="project" value="InterPro"/>
</dbReference>
<name>A0A2G5HTK8_CERBT</name>
<dbReference type="SMART" id="SM00066">
    <property type="entry name" value="GAL4"/>
    <property type="match status" value="1"/>
</dbReference>
<dbReference type="OrthoDB" id="1919336at2759"/>
<proteinExistence type="predicted"/>
<dbReference type="PROSITE" id="PS00463">
    <property type="entry name" value="ZN2_CY6_FUNGAL_1"/>
    <property type="match status" value="1"/>
</dbReference>
<evidence type="ECO:0000313" key="3">
    <source>
        <dbReference type="EMBL" id="PIA95871.1"/>
    </source>
</evidence>
<dbReference type="PROSITE" id="PS50048">
    <property type="entry name" value="ZN2_CY6_FUNGAL_2"/>
    <property type="match status" value="1"/>
</dbReference>
<dbReference type="Proteomes" id="UP001302367">
    <property type="component" value="Chromosome 8"/>
</dbReference>
<reference evidence="4 6" key="2">
    <citation type="submission" date="2023-09" db="EMBL/GenBank/DDBJ databases">
        <title>Complete-Gapless Cercospora beticola genome.</title>
        <authorList>
            <person name="Wyatt N.A."/>
            <person name="Spanner R.E."/>
            <person name="Bolton M.D."/>
        </authorList>
    </citation>
    <scope>NUCLEOTIDE SEQUENCE [LARGE SCALE GENOMIC DNA]</scope>
    <source>
        <strain evidence="4">Cb09-40</strain>
    </source>
</reference>
<dbReference type="EMBL" id="CP134191">
    <property type="protein sequence ID" value="WPB07388.1"/>
    <property type="molecule type" value="Genomic_DNA"/>
</dbReference>
<dbReference type="GO" id="GO:0000981">
    <property type="term" value="F:DNA-binding transcription factor activity, RNA polymerase II-specific"/>
    <property type="evidence" value="ECO:0007669"/>
    <property type="project" value="InterPro"/>
</dbReference>
<protein>
    <recommendedName>
        <fullName evidence="2">Zn(2)-C6 fungal-type domain-containing protein</fullName>
    </recommendedName>
</protein>
<evidence type="ECO:0000313" key="5">
    <source>
        <dbReference type="Proteomes" id="UP000230605"/>
    </source>
</evidence>
<organism evidence="3 5">
    <name type="scientific">Cercospora beticola</name>
    <name type="common">Sugarbeet leaf spot fungus</name>
    <dbReference type="NCBI Taxonomy" id="122368"/>
    <lineage>
        <taxon>Eukaryota</taxon>
        <taxon>Fungi</taxon>
        <taxon>Dikarya</taxon>
        <taxon>Ascomycota</taxon>
        <taxon>Pezizomycotina</taxon>
        <taxon>Dothideomycetes</taxon>
        <taxon>Dothideomycetidae</taxon>
        <taxon>Mycosphaerellales</taxon>
        <taxon>Mycosphaerellaceae</taxon>
        <taxon>Cercospora</taxon>
    </lineage>
</organism>
<dbReference type="CDD" id="cd00067">
    <property type="entry name" value="GAL4"/>
    <property type="match status" value="1"/>
</dbReference>
<evidence type="ECO:0000313" key="4">
    <source>
        <dbReference type="EMBL" id="WPB07388.1"/>
    </source>
</evidence>
<dbReference type="PANTHER" id="PTHR37534:SF46">
    <property type="entry name" value="ZN(II)2CYS6 TRANSCRIPTION FACTOR (EUROFUNG)"/>
    <property type="match status" value="1"/>
</dbReference>
<dbReference type="InterPro" id="IPR001138">
    <property type="entry name" value="Zn2Cys6_DnaBD"/>
</dbReference>
<dbReference type="InterPro" id="IPR036864">
    <property type="entry name" value="Zn2-C6_fun-type_DNA-bd_sf"/>
</dbReference>
<evidence type="ECO:0000259" key="2">
    <source>
        <dbReference type="PROSITE" id="PS50048"/>
    </source>
</evidence>
<keyword evidence="1" id="KW-0539">Nucleus</keyword>
<evidence type="ECO:0000313" key="6">
    <source>
        <dbReference type="Proteomes" id="UP001302367"/>
    </source>
</evidence>
<sequence>MFASFALSPDGLMYAAPPPRLARSHDGCLPCRRKRKKCDKTKPRCLRCMNSTNRDTCVWPQKKDDDRRDSVEPTPAGLVEIFDDENRDHVDHTAPCAAIESANDWIVRLPSIQRNDLDALSPWQLPEAVLRVSPDLSATKVTQITLALQRKMLCHESEFDGSIFMLGLPGSNAHPGYIHAWTACSMAAVAPRTAHWQRRALMHHSQACVELRKGIRDSADDDASGEWMRATVLMLYLFEKQRSRKFVEAGQSYDTAAIHLKATHRLFDERKGVYRLNTIHGCMLYEAYIARTVDNYLFQPDSALPLDYITRSIDYHEENLGKLGIPVEIMTTPWVGLWGRKFTDLVYRLSWIAHQIPLDQTNTERLQAIAAQLSSRELIIGGSAFGIDEATLKYYTDARLAYWHACSFFADAVLTEGLRFPVTVFQQHHVRAGMELMNELTLKDHINSHLTWPLVVLGFGVEDVDQLELHKSMMARLGPSAGEETVEKANQMVQAVFETKRAAHEAVSVAEWMRLIVSFNMYS</sequence>
<dbReference type="AlphaFoldDB" id="A0A2G5HTK8"/>
<dbReference type="Pfam" id="PF00172">
    <property type="entry name" value="Zn_clus"/>
    <property type="match status" value="1"/>
</dbReference>
<gene>
    <name evidence="3" type="ORF">CB0940_10661</name>
    <name evidence="4" type="ORF">RHO25_012049</name>
</gene>
<reference evidence="3 5" key="1">
    <citation type="submission" date="2015-10" db="EMBL/GenBank/DDBJ databases">
        <title>The cercosporin biosynthetic gene cluster was horizontally transferred to several fungal lineages and shown to be expanded in Cercospora beticola based on microsynteny with recipient genomes.</title>
        <authorList>
            <person name="De Jonge R."/>
            <person name="Ebert M.K."/>
            <person name="Suttle J.C."/>
            <person name="Jurick Ii W.M."/>
            <person name="Secor G.A."/>
            <person name="Thomma B.P."/>
            <person name="Van De Peer Y."/>
            <person name="Bolton M.D."/>
        </authorList>
    </citation>
    <scope>NUCLEOTIDE SEQUENCE [LARGE SCALE GENOMIC DNA]</scope>
    <source>
        <strain evidence="3 5">09-40</strain>
    </source>
</reference>
<accession>A0A2G5HTK8</accession>
<dbReference type="PANTHER" id="PTHR37534">
    <property type="entry name" value="TRANSCRIPTIONAL ACTIVATOR PROTEIN UGA3"/>
    <property type="match status" value="1"/>
</dbReference>
<feature type="domain" description="Zn(2)-C6 fungal-type" evidence="2">
    <location>
        <begin position="27"/>
        <end position="59"/>
    </location>
</feature>
<keyword evidence="6" id="KW-1185">Reference proteome</keyword>
<dbReference type="SUPFAM" id="SSF57701">
    <property type="entry name" value="Zn2/Cys6 DNA-binding domain"/>
    <property type="match status" value="1"/>
</dbReference>
<evidence type="ECO:0000256" key="1">
    <source>
        <dbReference type="ARBA" id="ARBA00023242"/>
    </source>
</evidence>
<dbReference type="EMBL" id="LKMD01000103">
    <property type="protein sequence ID" value="PIA95871.1"/>
    <property type="molecule type" value="Genomic_DNA"/>
</dbReference>
<dbReference type="Proteomes" id="UP000230605">
    <property type="component" value="Chromosome 8"/>
</dbReference>
<dbReference type="Gene3D" id="4.10.240.10">
    <property type="entry name" value="Zn(2)-C6 fungal-type DNA-binding domain"/>
    <property type="match status" value="1"/>
</dbReference>